<dbReference type="PRINTS" id="PR00980">
    <property type="entry name" value="TRNASYNTHALA"/>
</dbReference>
<dbReference type="SUPFAM" id="SSF55681">
    <property type="entry name" value="Class II aaRS and biotin synthetases"/>
    <property type="match status" value="1"/>
</dbReference>
<protein>
    <recommendedName>
        <fullName evidence="11">Alanine--tRNA ligase</fullName>
        <ecNumber evidence="11">6.1.1.7</ecNumber>
    </recommendedName>
    <alternativeName>
        <fullName evidence="11">Alanyl-tRNA synthetase</fullName>
        <shortName evidence="11">AlaRS</shortName>
    </alternativeName>
</protein>
<dbReference type="Proteomes" id="UP000077654">
    <property type="component" value="Chromosome"/>
</dbReference>
<organism evidence="14 15">
    <name type="scientific">Buchnera aphidicola subsp. Schlechtendalia chinensis</name>
    <dbReference type="NCBI Taxonomy" id="118110"/>
    <lineage>
        <taxon>Bacteria</taxon>
        <taxon>Pseudomonadati</taxon>
        <taxon>Pseudomonadota</taxon>
        <taxon>Gammaproteobacteria</taxon>
        <taxon>Enterobacterales</taxon>
        <taxon>Erwiniaceae</taxon>
        <taxon>Buchnera</taxon>
    </lineage>
</organism>
<dbReference type="InterPro" id="IPR023033">
    <property type="entry name" value="Ala_tRNA_ligase_euk/bac"/>
</dbReference>
<name>A0A172WDT1_BUCSC</name>
<keyword evidence="11" id="KW-0963">Cytoplasm</keyword>
<dbReference type="CDD" id="cd00673">
    <property type="entry name" value="AlaRS_core"/>
    <property type="match status" value="1"/>
</dbReference>
<dbReference type="EC" id="6.1.1.7" evidence="11"/>
<keyword evidence="8 11" id="KW-0694">RNA-binding</keyword>
<keyword evidence="9 11" id="KW-0648">Protein biosynthesis</keyword>
<dbReference type="InterPro" id="IPR050058">
    <property type="entry name" value="Ala-tRNA_ligase"/>
</dbReference>
<dbReference type="PROSITE" id="PS50860">
    <property type="entry name" value="AA_TRNA_LIGASE_II_ALA"/>
    <property type="match status" value="1"/>
</dbReference>
<keyword evidence="4 11" id="KW-0479">Metal-binding</keyword>
<dbReference type="STRING" id="118110.XW81_01850"/>
<comment type="domain">
    <text evidence="11">Consists of three domains; the N-terminal catalytic domain, the editing domain and the C-terminal C-Ala domain. The editing domain removes incorrectly charged amino acids, while the C-Ala domain, along with tRNA(Ala), serves as a bridge to cooperatively bring together the editing and aminoacylation centers thus stimulating deacylation of misacylated tRNAs.</text>
</comment>
<keyword evidence="10 11" id="KW-0030">Aminoacyl-tRNA synthetase</keyword>
<keyword evidence="6 11" id="KW-0862">Zinc</keyword>
<dbReference type="Gene3D" id="3.30.930.10">
    <property type="entry name" value="Bira Bifunctional Protein, Domain 2"/>
    <property type="match status" value="1"/>
</dbReference>
<dbReference type="InterPro" id="IPR018163">
    <property type="entry name" value="Thr/Ala-tRNA-synth_IIc_edit"/>
</dbReference>
<comment type="function">
    <text evidence="11">Catalyzes the attachment of alanine to tRNA(Ala) in a two-step reaction: alanine is first activated by ATP to form Ala-AMP and then transferred to the acceptor end of tRNA(Ala). Also edits incorrectly charged Ser-tRNA(Ala) and Gly-tRNA(Ala) via its editing domain.</text>
</comment>
<evidence type="ECO:0000256" key="11">
    <source>
        <dbReference type="HAMAP-Rule" id="MF_00036"/>
    </source>
</evidence>
<dbReference type="SUPFAM" id="SSF55186">
    <property type="entry name" value="ThrRS/AlaRS common domain"/>
    <property type="match status" value="1"/>
</dbReference>
<feature type="binding site" evidence="11">
    <location>
        <position position="569"/>
    </location>
    <ligand>
        <name>Zn(2+)</name>
        <dbReference type="ChEBI" id="CHEBI:29105"/>
    </ligand>
</feature>
<gene>
    <name evidence="11" type="primary">alaS</name>
    <name evidence="14" type="ORF">XW81_01850</name>
</gene>
<evidence type="ECO:0000256" key="7">
    <source>
        <dbReference type="ARBA" id="ARBA00022840"/>
    </source>
</evidence>
<dbReference type="OrthoDB" id="9803884at2"/>
<dbReference type="EMBL" id="CP011299">
    <property type="protein sequence ID" value="ANF17134.1"/>
    <property type="molecule type" value="Genomic_DNA"/>
</dbReference>
<dbReference type="PANTHER" id="PTHR11777:SF9">
    <property type="entry name" value="ALANINE--TRNA LIGASE, CYTOPLASMIC"/>
    <property type="match status" value="1"/>
</dbReference>
<reference evidence="14 15" key="1">
    <citation type="submission" date="2015-04" db="EMBL/GenBank/DDBJ databases">
        <title>Buchnera aphidicola assembly.</title>
        <authorList>
            <person name="Zhang Y."/>
        </authorList>
    </citation>
    <scope>NUCLEOTIDE SEQUENCE [LARGE SCALE GENOMIC DNA]</scope>
    <source>
        <strain evidence="14 15">SC</strain>
    </source>
</reference>
<evidence type="ECO:0000259" key="13">
    <source>
        <dbReference type="PROSITE" id="PS50860"/>
    </source>
</evidence>
<comment type="cofactor">
    <cofactor evidence="11">
        <name>Zn(2+)</name>
        <dbReference type="ChEBI" id="CHEBI:29105"/>
    </cofactor>
    <text evidence="11">Binds 1 zinc ion per subunit.</text>
</comment>
<evidence type="ECO:0000256" key="5">
    <source>
        <dbReference type="ARBA" id="ARBA00022741"/>
    </source>
</evidence>
<feature type="binding site" evidence="11">
    <location>
        <position position="675"/>
    </location>
    <ligand>
        <name>Zn(2+)</name>
        <dbReference type="ChEBI" id="CHEBI:29105"/>
    </ligand>
</feature>
<dbReference type="InterPro" id="IPR002318">
    <property type="entry name" value="Ala-tRNA-lgiase_IIc"/>
</dbReference>
<dbReference type="GO" id="GO:0005524">
    <property type="term" value="F:ATP binding"/>
    <property type="evidence" value="ECO:0007669"/>
    <property type="project" value="UniProtKB-UniRule"/>
</dbReference>
<feature type="binding site" evidence="11">
    <location>
        <position position="671"/>
    </location>
    <ligand>
        <name>Zn(2+)</name>
        <dbReference type="ChEBI" id="CHEBI:29105"/>
    </ligand>
</feature>
<dbReference type="InterPro" id="IPR018164">
    <property type="entry name" value="Ala-tRNA-synth_IIc_N"/>
</dbReference>
<feature type="coiled-coil region" evidence="12">
    <location>
        <begin position="730"/>
        <end position="757"/>
    </location>
</feature>
<accession>A0A172WDT1</accession>
<dbReference type="AlphaFoldDB" id="A0A172WDT1"/>
<keyword evidence="12" id="KW-0175">Coiled coil</keyword>
<comment type="catalytic activity">
    <reaction evidence="11">
        <text>tRNA(Ala) + L-alanine + ATP = L-alanyl-tRNA(Ala) + AMP + diphosphate</text>
        <dbReference type="Rhea" id="RHEA:12540"/>
        <dbReference type="Rhea" id="RHEA-COMP:9657"/>
        <dbReference type="Rhea" id="RHEA-COMP:9923"/>
        <dbReference type="ChEBI" id="CHEBI:30616"/>
        <dbReference type="ChEBI" id="CHEBI:33019"/>
        <dbReference type="ChEBI" id="CHEBI:57972"/>
        <dbReference type="ChEBI" id="CHEBI:78442"/>
        <dbReference type="ChEBI" id="CHEBI:78497"/>
        <dbReference type="ChEBI" id="CHEBI:456215"/>
        <dbReference type="EC" id="6.1.1.7"/>
    </reaction>
</comment>
<dbReference type="GO" id="GO:0006419">
    <property type="term" value="P:alanyl-tRNA aminoacylation"/>
    <property type="evidence" value="ECO:0007669"/>
    <property type="project" value="UniProtKB-UniRule"/>
</dbReference>
<dbReference type="PATRIC" id="fig|118110.3.peg.372"/>
<dbReference type="FunFam" id="3.10.310.40:FF:000001">
    <property type="entry name" value="Alanine--tRNA ligase"/>
    <property type="match status" value="1"/>
</dbReference>
<dbReference type="InterPro" id="IPR018165">
    <property type="entry name" value="Ala-tRNA-synth_IIc_core"/>
</dbReference>
<dbReference type="InterPro" id="IPR003156">
    <property type="entry name" value="DHHA1_dom"/>
</dbReference>
<dbReference type="InterPro" id="IPR018162">
    <property type="entry name" value="Ala-tRNA-ligase_IIc_anticod-bd"/>
</dbReference>
<dbReference type="HAMAP" id="MF_00036_B">
    <property type="entry name" value="Ala_tRNA_synth_B"/>
    <property type="match status" value="1"/>
</dbReference>
<comment type="subunit">
    <text evidence="11">Homotetramer.</text>
</comment>
<keyword evidence="2 11" id="KW-0820">tRNA-binding</keyword>
<dbReference type="Gene3D" id="3.30.980.10">
    <property type="entry name" value="Threonyl-trna Synthetase, Chain A, domain 2"/>
    <property type="match status" value="1"/>
</dbReference>
<evidence type="ECO:0000313" key="14">
    <source>
        <dbReference type="EMBL" id="ANF17134.1"/>
    </source>
</evidence>
<evidence type="ECO:0000256" key="9">
    <source>
        <dbReference type="ARBA" id="ARBA00022917"/>
    </source>
</evidence>
<feature type="binding site" evidence="11">
    <location>
        <position position="573"/>
    </location>
    <ligand>
        <name>Zn(2+)</name>
        <dbReference type="ChEBI" id="CHEBI:29105"/>
    </ligand>
</feature>
<evidence type="ECO:0000256" key="2">
    <source>
        <dbReference type="ARBA" id="ARBA00022555"/>
    </source>
</evidence>
<feature type="domain" description="Alanyl-transfer RNA synthetases family profile" evidence="13">
    <location>
        <begin position="3"/>
        <end position="714"/>
    </location>
</feature>
<dbReference type="GO" id="GO:0000049">
    <property type="term" value="F:tRNA binding"/>
    <property type="evidence" value="ECO:0007669"/>
    <property type="project" value="UniProtKB-KW"/>
</dbReference>
<comment type="subcellular location">
    <subcellularLocation>
        <location evidence="11">Cytoplasm</location>
    </subcellularLocation>
</comment>
<dbReference type="SUPFAM" id="SSF101353">
    <property type="entry name" value="Putative anticodon-binding domain of alanyl-tRNA synthetase (AlaRS)"/>
    <property type="match status" value="1"/>
</dbReference>
<dbReference type="Pfam" id="PF07973">
    <property type="entry name" value="tRNA_SAD"/>
    <property type="match status" value="1"/>
</dbReference>
<evidence type="ECO:0000256" key="3">
    <source>
        <dbReference type="ARBA" id="ARBA00022598"/>
    </source>
</evidence>
<dbReference type="InterPro" id="IPR012947">
    <property type="entry name" value="tRNA_SAD"/>
</dbReference>
<evidence type="ECO:0000256" key="6">
    <source>
        <dbReference type="ARBA" id="ARBA00022833"/>
    </source>
</evidence>
<dbReference type="Pfam" id="PF02272">
    <property type="entry name" value="DHHA1"/>
    <property type="match status" value="1"/>
</dbReference>
<dbReference type="Gene3D" id="3.30.54.20">
    <property type="match status" value="1"/>
</dbReference>
<dbReference type="Pfam" id="PF01411">
    <property type="entry name" value="tRNA-synt_2c"/>
    <property type="match status" value="1"/>
</dbReference>
<dbReference type="PANTHER" id="PTHR11777">
    <property type="entry name" value="ALANYL-TRNA SYNTHETASE"/>
    <property type="match status" value="1"/>
</dbReference>
<keyword evidence="15" id="KW-1185">Reference proteome</keyword>
<evidence type="ECO:0000256" key="8">
    <source>
        <dbReference type="ARBA" id="ARBA00022884"/>
    </source>
</evidence>
<dbReference type="GO" id="GO:0008270">
    <property type="term" value="F:zinc ion binding"/>
    <property type="evidence" value="ECO:0007669"/>
    <property type="project" value="UniProtKB-UniRule"/>
</dbReference>
<dbReference type="SMART" id="SM00863">
    <property type="entry name" value="tRNA_SAD"/>
    <property type="match status" value="1"/>
</dbReference>
<evidence type="ECO:0000313" key="15">
    <source>
        <dbReference type="Proteomes" id="UP000077654"/>
    </source>
</evidence>
<dbReference type="GO" id="GO:0045892">
    <property type="term" value="P:negative regulation of DNA-templated transcription"/>
    <property type="evidence" value="ECO:0007669"/>
    <property type="project" value="TreeGrafter"/>
</dbReference>
<evidence type="ECO:0000256" key="1">
    <source>
        <dbReference type="ARBA" id="ARBA00008226"/>
    </source>
</evidence>
<dbReference type="FunFam" id="3.30.980.10:FF:000004">
    <property type="entry name" value="Alanine--tRNA ligase, cytoplasmic"/>
    <property type="match status" value="1"/>
</dbReference>
<evidence type="ECO:0000256" key="12">
    <source>
        <dbReference type="SAM" id="Coils"/>
    </source>
</evidence>
<dbReference type="InterPro" id="IPR009000">
    <property type="entry name" value="Transl_B-barrel_sf"/>
</dbReference>
<comment type="similarity">
    <text evidence="1 11">Belongs to the class-II aminoacyl-tRNA synthetase family.</text>
</comment>
<dbReference type="GO" id="GO:0005829">
    <property type="term" value="C:cytosol"/>
    <property type="evidence" value="ECO:0007669"/>
    <property type="project" value="TreeGrafter"/>
</dbReference>
<dbReference type="GO" id="GO:0004813">
    <property type="term" value="F:alanine-tRNA ligase activity"/>
    <property type="evidence" value="ECO:0007669"/>
    <property type="project" value="UniProtKB-UniRule"/>
</dbReference>
<dbReference type="Gene3D" id="2.40.30.130">
    <property type="match status" value="1"/>
</dbReference>
<dbReference type="NCBIfam" id="TIGR00344">
    <property type="entry name" value="alaS"/>
    <property type="match status" value="1"/>
</dbReference>
<dbReference type="RefSeq" id="WP_075474257.1">
    <property type="nucleotide sequence ID" value="NZ_CP011299.1"/>
</dbReference>
<keyword evidence="3 11" id="KW-0436">Ligase</keyword>
<dbReference type="Gene3D" id="6.10.250.550">
    <property type="match status" value="1"/>
</dbReference>
<dbReference type="GO" id="GO:0002161">
    <property type="term" value="F:aminoacyl-tRNA deacylase activity"/>
    <property type="evidence" value="ECO:0007669"/>
    <property type="project" value="TreeGrafter"/>
</dbReference>
<sequence length="880" mass="100467">MKKTTDEIREMFLCFFKEKKHIILPGSSLIPENDSSLLFTNSGMNQFKKLFLEKTVNPQYTRVTTTQNCLRTGGKHNDFKNVGYTSKHHTLFEMLGNFSFGDYFKKEAIIYAWEFLTSKIWLNLPKKNLWVTIYEHDLESYNIWKNIIKIEKEKIIKIGNKNKQKYTSENFWQMSDTGPCGPSTEIFYDKGNNLFGKPPGNNSNNGIRFIEIWNIVFMQFNKLNNGNIVKLSRHAIDTGMGLERVAAIMQNVTSNYEIDLFQPTINLIVKMSQTNNLNNIHINIIADHIRSSSFIISENIVPSNEKHGYVLRRIIRRAIQHGHKLGIKSLFLHKLVPTLINSMGIYKPILEKKQKQIESILQLEESKFINTLEKGLKLLEIEISKLKNNVLKGEIAFKLYDTFGFPIDLTTEICHEKKISVDMLEFKKNLKNQKKKAKKAQFFINDTGITIPRKNSISSNFIGYNIKTSKSSITNIIFDNTYLQTVPKDKHKKGMLILDNTPFYPELGGQIGDIGEIYNTNGIFAVYDTQKFGDVIGHIGKLISGNLSINDIVHATIDSGRRSMIQSNHSATHLLNSSLRNILGNHIFQKGSYITNQFLRFDFSHHSSINLQNIQKIESVVNEKINQNILVKTEIMEFKEAKNKNIIAIFQEKYGEKVRVLSIDNFSIELCCGTHVKRTGDIGLFKIISEKSVSSGIRRIEAVTGKIAISIIHKKENELEDIATILKTKSKNVKDNIQKIISKNKELEQKLKNLYTKENRKLVNKLANNCVIVKNVNVIMQTFSNKDSKTLRNIIDQLKNKLKSAIIILVNIFEDHAIFIIGITSNVSKKISASKLLNIFLKKLNGKGGGKDVIAEGSVKNLIALREEITNIKNWISSNL</sequence>
<keyword evidence="5 11" id="KW-0547">Nucleotide-binding</keyword>
<proteinExistence type="inferred from homology"/>
<dbReference type="Gene3D" id="3.10.310.40">
    <property type="match status" value="1"/>
</dbReference>
<dbReference type="FunFam" id="3.30.54.20:FF:000001">
    <property type="entry name" value="Alanine--tRNA ligase"/>
    <property type="match status" value="1"/>
</dbReference>
<evidence type="ECO:0000256" key="4">
    <source>
        <dbReference type="ARBA" id="ARBA00022723"/>
    </source>
</evidence>
<dbReference type="FunFam" id="3.30.930.10:FF:000004">
    <property type="entry name" value="Alanine--tRNA ligase"/>
    <property type="match status" value="1"/>
</dbReference>
<dbReference type="SUPFAM" id="SSF50447">
    <property type="entry name" value="Translation proteins"/>
    <property type="match status" value="1"/>
</dbReference>
<keyword evidence="7 11" id="KW-0067">ATP-binding</keyword>
<dbReference type="InterPro" id="IPR045864">
    <property type="entry name" value="aa-tRNA-synth_II/BPL/LPL"/>
</dbReference>
<evidence type="ECO:0000256" key="10">
    <source>
        <dbReference type="ARBA" id="ARBA00023146"/>
    </source>
</evidence>